<dbReference type="Proteomes" id="UP000193067">
    <property type="component" value="Unassembled WGS sequence"/>
</dbReference>
<evidence type="ECO:0000313" key="2">
    <source>
        <dbReference type="Proteomes" id="UP000193067"/>
    </source>
</evidence>
<dbReference type="EMBL" id="KZ084096">
    <property type="protein sequence ID" value="OSD04500.1"/>
    <property type="molecule type" value="Genomic_DNA"/>
</dbReference>
<sequence length="366" mass="42406">MFDVTRIPTEVWQDILRSACTDGGFTGRSLATTSKFFLAQSYSIRYHSLLFDSLQRLLDFLGYWDAKMINFPRGIHHLYLSFLDEPWLQPPIVRSAYYRMHYRDRQAYNYRASPPAKQRWSKTFVLGLRTLLTMVASSLRTLCIVLPDLQDVWLRIIFSGLGLYRLEELTWLGCIAQDESPSQFLRDDLPSLKRFHCICKEGGEFRLSTANAVVPYLHDLQALTHLRISHMRRIGSLSIASDLAIALGISSTVKQSEEGPTRAEGSVPLCLRHVVLQWARRLHSPRVRPSKGVRGQRLLAEIDGMCMLIVHQPWTRDVSTDPPWGARWAHQLRIDWSDRMEGGIGCWFETKEQDYAWMRRMDDFEL</sequence>
<keyword evidence="2" id="KW-1185">Reference proteome</keyword>
<organism evidence="1 2">
    <name type="scientific">Trametes coccinea (strain BRFM310)</name>
    <name type="common">Pycnoporus coccineus</name>
    <dbReference type="NCBI Taxonomy" id="1353009"/>
    <lineage>
        <taxon>Eukaryota</taxon>
        <taxon>Fungi</taxon>
        <taxon>Dikarya</taxon>
        <taxon>Basidiomycota</taxon>
        <taxon>Agaricomycotina</taxon>
        <taxon>Agaricomycetes</taxon>
        <taxon>Polyporales</taxon>
        <taxon>Polyporaceae</taxon>
        <taxon>Trametes</taxon>
    </lineage>
</organism>
<evidence type="ECO:0000313" key="1">
    <source>
        <dbReference type="EMBL" id="OSD04500.1"/>
    </source>
</evidence>
<evidence type="ECO:0008006" key="3">
    <source>
        <dbReference type="Google" id="ProtNLM"/>
    </source>
</evidence>
<protein>
    <recommendedName>
        <fullName evidence="3">F-box domain-containing protein</fullName>
    </recommendedName>
</protein>
<gene>
    <name evidence="1" type="ORF">PYCCODRAFT_1433368</name>
</gene>
<dbReference type="SUPFAM" id="SSF52047">
    <property type="entry name" value="RNI-like"/>
    <property type="match status" value="1"/>
</dbReference>
<reference evidence="1 2" key="1">
    <citation type="journal article" date="2015" name="Biotechnol. Biofuels">
        <title>Enhanced degradation of softwood versus hardwood by the white-rot fungus Pycnoporus coccineus.</title>
        <authorList>
            <person name="Couturier M."/>
            <person name="Navarro D."/>
            <person name="Chevret D."/>
            <person name="Henrissat B."/>
            <person name="Piumi F."/>
            <person name="Ruiz-Duenas F.J."/>
            <person name="Martinez A.T."/>
            <person name="Grigoriev I.V."/>
            <person name="Riley R."/>
            <person name="Lipzen A."/>
            <person name="Berrin J.G."/>
            <person name="Master E.R."/>
            <person name="Rosso M.N."/>
        </authorList>
    </citation>
    <scope>NUCLEOTIDE SEQUENCE [LARGE SCALE GENOMIC DNA]</scope>
    <source>
        <strain evidence="1 2">BRFM310</strain>
    </source>
</reference>
<accession>A0A1Y2ITM7</accession>
<name>A0A1Y2ITM7_TRAC3</name>
<proteinExistence type="predicted"/>
<dbReference type="OrthoDB" id="2748701at2759"/>
<dbReference type="AlphaFoldDB" id="A0A1Y2ITM7"/>